<name>A0AA39VAT1_ACESA</name>
<evidence type="ECO:0000313" key="2">
    <source>
        <dbReference type="EMBL" id="KAK0580494.1"/>
    </source>
</evidence>
<comment type="caution">
    <text evidence="2">The sequence shown here is derived from an EMBL/GenBank/DDBJ whole genome shotgun (WGS) entry which is preliminary data.</text>
</comment>
<proteinExistence type="predicted"/>
<dbReference type="PANTHER" id="PTHR45098:SF1">
    <property type="entry name" value="DNAJ DOMAIN CONTAINING PROTEIN, EXPRESSED"/>
    <property type="match status" value="1"/>
</dbReference>
<dbReference type="AlphaFoldDB" id="A0AA39VAT1"/>
<reference evidence="2" key="2">
    <citation type="submission" date="2023-06" db="EMBL/GenBank/DDBJ databases">
        <authorList>
            <person name="Swenson N.G."/>
            <person name="Wegrzyn J.L."/>
            <person name="Mcevoy S.L."/>
        </authorList>
    </citation>
    <scope>NUCLEOTIDE SEQUENCE</scope>
    <source>
        <strain evidence="2">NS2018</strain>
        <tissue evidence="2">Leaf</tissue>
    </source>
</reference>
<accession>A0AA39VAT1</accession>
<reference evidence="2" key="1">
    <citation type="journal article" date="2022" name="Plant J.">
        <title>Strategies of tolerance reflected in two North American maple genomes.</title>
        <authorList>
            <person name="McEvoy S.L."/>
            <person name="Sezen U.U."/>
            <person name="Trouern-Trend A."/>
            <person name="McMahon S.M."/>
            <person name="Schaberg P.G."/>
            <person name="Yang J."/>
            <person name="Wegrzyn J.L."/>
            <person name="Swenson N.G."/>
        </authorList>
    </citation>
    <scope>NUCLEOTIDE SEQUENCE</scope>
    <source>
        <strain evidence="2">NS2018</strain>
    </source>
</reference>
<dbReference type="EMBL" id="JAUESC010000384">
    <property type="protein sequence ID" value="KAK0580494.1"/>
    <property type="molecule type" value="Genomic_DNA"/>
</dbReference>
<dbReference type="Proteomes" id="UP001168877">
    <property type="component" value="Unassembled WGS sequence"/>
</dbReference>
<gene>
    <name evidence="2" type="ORF">LWI29_002603</name>
</gene>
<dbReference type="PANTHER" id="PTHR45098">
    <property type="entry name" value="DNAJ DOMAIN CONTAINING PROTEIN, EXPRESSED"/>
    <property type="match status" value="1"/>
</dbReference>
<feature type="region of interest" description="Disordered" evidence="1">
    <location>
        <begin position="39"/>
        <end position="70"/>
    </location>
</feature>
<evidence type="ECO:0000256" key="1">
    <source>
        <dbReference type="SAM" id="MobiDB-lite"/>
    </source>
</evidence>
<evidence type="ECO:0000313" key="3">
    <source>
        <dbReference type="Proteomes" id="UP001168877"/>
    </source>
</evidence>
<protein>
    <submittedName>
        <fullName evidence="2">Uncharacterized protein</fullName>
    </submittedName>
</protein>
<organism evidence="2 3">
    <name type="scientific">Acer saccharum</name>
    <name type="common">Sugar maple</name>
    <dbReference type="NCBI Taxonomy" id="4024"/>
    <lineage>
        <taxon>Eukaryota</taxon>
        <taxon>Viridiplantae</taxon>
        <taxon>Streptophyta</taxon>
        <taxon>Embryophyta</taxon>
        <taxon>Tracheophyta</taxon>
        <taxon>Spermatophyta</taxon>
        <taxon>Magnoliopsida</taxon>
        <taxon>eudicotyledons</taxon>
        <taxon>Gunneridae</taxon>
        <taxon>Pentapetalae</taxon>
        <taxon>rosids</taxon>
        <taxon>malvids</taxon>
        <taxon>Sapindales</taxon>
        <taxon>Sapindaceae</taxon>
        <taxon>Hippocastanoideae</taxon>
        <taxon>Acereae</taxon>
        <taxon>Acer</taxon>
    </lineage>
</organism>
<sequence>MMSDLEERERAAFASDPSVKALEEEERIAKQLKEEIERKRATMLAKKESPASSTPQRETKQSGGGGAGLDKEKSSLAAVLLRRVPFSASVLLRCRRLVRKDC</sequence>
<keyword evidence="3" id="KW-1185">Reference proteome</keyword>
<feature type="compositionally biased region" description="Basic and acidic residues" evidence="1">
    <location>
        <begin position="39"/>
        <end position="49"/>
    </location>
</feature>